<reference evidence="3 4" key="1">
    <citation type="submission" date="2019-06" db="EMBL/GenBank/DDBJ databases">
        <title>Whole genome shotgun sequence of Glutamicibacter uratoxydans NBRC 15515.</title>
        <authorList>
            <person name="Hosoyama A."/>
            <person name="Uohara A."/>
            <person name="Ohji S."/>
            <person name="Ichikawa N."/>
        </authorList>
    </citation>
    <scope>NUCLEOTIDE SEQUENCE [LARGE SCALE GENOMIC DNA]</scope>
    <source>
        <strain evidence="3 4">NBRC 15515</strain>
    </source>
</reference>
<organism evidence="3 4">
    <name type="scientific">Glutamicibacter uratoxydans</name>
    <name type="common">Arthrobacter uratoxydans</name>
    <dbReference type="NCBI Taxonomy" id="43667"/>
    <lineage>
        <taxon>Bacteria</taxon>
        <taxon>Bacillati</taxon>
        <taxon>Actinomycetota</taxon>
        <taxon>Actinomycetes</taxon>
        <taxon>Micrococcales</taxon>
        <taxon>Micrococcaceae</taxon>
        <taxon>Glutamicibacter</taxon>
    </lineage>
</organism>
<dbReference type="RefSeq" id="WP_141364399.1">
    <property type="nucleotide sequence ID" value="NZ_BAAAJL010000010.1"/>
</dbReference>
<evidence type="ECO:0000256" key="1">
    <source>
        <dbReference type="ARBA" id="ARBA00022723"/>
    </source>
</evidence>
<sequence length="241" mass="25058">MSPQTSQRMHILAASHGTDNPRGQQLIHQLRDQLEELGHSLPVQLVWHEAYVDVQEPALPTVLAALPGGEPAIVLPLLVADGVHTTQDIAGAVAGRDNTTAANPLGALPQLAQVLASRARAQLADGQQVVLAAAGTRLEAGQQQIRQLAGLIAADLQGEVSVAYCAGADPRVDAALSAAQAPVLLVSALLADGYFQDKLASTGAAALTSPLLPDVTIAQCFLVRLEKALVQAGFMTLDDEQ</sequence>
<dbReference type="Gene3D" id="3.40.50.1400">
    <property type="match status" value="2"/>
</dbReference>
<dbReference type="GO" id="GO:0016829">
    <property type="term" value="F:lyase activity"/>
    <property type="evidence" value="ECO:0007669"/>
    <property type="project" value="UniProtKB-KW"/>
</dbReference>
<dbReference type="Pfam" id="PF01903">
    <property type="entry name" value="CbiX"/>
    <property type="match status" value="1"/>
</dbReference>
<dbReference type="PANTHER" id="PTHR33542">
    <property type="entry name" value="SIROHYDROCHLORIN FERROCHELATASE, CHLOROPLASTIC"/>
    <property type="match status" value="1"/>
</dbReference>
<keyword evidence="1" id="KW-0479">Metal-binding</keyword>
<dbReference type="InterPro" id="IPR002762">
    <property type="entry name" value="CbiX-like"/>
</dbReference>
<dbReference type="AlphaFoldDB" id="A0A4Y4DSQ4"/>
<dbReference type="InterPro" id="IPR050963">
    <property type="entry name" value="Sirohydro_Cobaltochel/CbiX"/>
</dbReference>
<dbReference type="OrthoDB" id="7345302at2"/>
<name>A0A4Y4DSQ4_GLUUR</name>
<evidence type="ECO:0000313" key="4">
    <source>
        <dbReference type="Proteomes" id="UP000316612"/>
    </source>
</evidence>
<keyword evidence="2" id="KW-0456">Lyase</keyword>
<dbReference type="CDD" id="cd03416">
    <property type="entry name" value="CbiX_SirB_N"/>
    <property type="match status" value="1"/>
</dbReference>
<accession>A0A4Y4DSQ4</accession>
<dbReference type="Proteomes" id="UP000316612">
    <property type="component" value="Unassembled WGS sequence"/>
</dbReference>
<proteinExistence type="predicted"/>
<protein>
    <recommendedName>
        <fullName evidence="5">Cobalamin biosynthesis protein CbiX</fullName>
    </recommendedName>
</protein>
<dbReference type="SUPFAM" id="SSF53800">
    <property type="entry name" value="Chelatase"/>
    <property type="match status" value="1"/>
</dbReference>
<dbReference type="PANTHER" id="PTHR33542:SF3">
    <property type="entry name" value="SIROHYDROCHLORIN FERROCHELATASE, CHLOROPLASTIC"/>
    <property type="match status" value="1"/>
</dbReference>
<keyword evidence="4" id="KW-1185">Reference proteome</keyword>
<comment type="caution">
    <text evidence="3">The sequence shown here is derived from an EMBL/GenBank/DDBJ whole genome shotgun (WGS) entry which is preliminary data.</text>
</comment>
<evidence type="ECO:0000313" key="3">
    <source>
        <dbReference type="EMBL" id="GED06388.1"/>
    </source>
</evidence>
<dbReference type="GO" id="GO:0046872">
    <property type="term" value="F:metal ion binding"/>
    <property type="evidence" value="ECO:0007669"/>
    <property type="project" value="UniProtKB-KW"/>
</dbReference>
<evidence type="ECO:0008006" key="5">
    <source>
        <dbReference type="Google" id="ProtNLM"/>
    </source>
</evidence>
<gene>
    <name evidence="3" type="ORF">AUR04nite_19200</name>
</gene>
<evidence type="ECO:0000256" key="2">
    <source>
        <dbReference type="ARBA" id="ARBA00023239"/>
    </source>
</evidence>
<dbReference type="EMBL" id="BJNY01000010">
    <property type="protein sequence ID" value="GED06388.1"/>
    <property type="molecule type" value="Genomic_DNA"/>
</dbReference>